<dbReference type="Pfam" id="PF00732">
    <property type="entry name" value="GMC_oxred_N"/>
    <property type="match status" value="1"/>
</dbReference>
<dbReference type="InterPro" id="IPR000172">
    <property type="entry name" value="GMC_OxRdtase_N"/>
</dbReference>
<dbReference type="AlphaFoldDB" id="A0A5C6LSM3"/>
<evidence type="ECO:0000259" key="6">
    <source>
        <dbReference type="Pfam" id="PF00732"/>
    </source>
</evidence>
<dbReference type="GO" id="GO:0050660">
    <property type="term" value="F:flavin adenine dinucleotide binding"/>
    <property type="evidence" value="ECO:0007669"/>
    <property type="project" value="InterPro"/>
</dbReference>
<comment type="cofactor">
    <cofactor evidence="1">
        <name>FAD</name>
        <dbReference type="ChEBI" id="CHEBI:57692"/>
    </cofactor>
</comment>
<dbReference type="SUPFAM" id="SSF54373">
    <property type="entry name" value="FAD-linked reductases, C-terminal domain"/>
    <property type="match status" value="1"/>
</dbReference>
<dbReference type="Proteomes" id="UP000318815">
    <property type="component" value="Unassembled WGS sequence"/>
</dbReference>
<dbReference type="InterPro" id="IPR007867">
    <property type="entry name" value="GMC_OxRtase_C"/>
</dbReference>
<evidence type="ECO:0000256" key="1">
    <source>
        <dbReference type="ARBA" id="ARBA00001974"/>
    </source>
</evidence>
<dbReference type="PANTHER" id="PTHR42784:SF1">
    <property type="entry name" value="PYRANOSE 2-OXIDASE"/>
    <property type="match status" value="1"/>
</dbReference>
<gene>
    <name evidence="8" type="ORF">FEF09_15835</name>
</gene>
<keyword evidence="5" id="KW-0560">Oxidoreductase</keyword>
<dbReference type="GO" id="GO:0016614">
    <property type="term" value="F:oxidoreductase activity, acting on CH-OH group of donors"/>
    <property type="evidence" value="ECO:0007669"/>
    <property type="project" value="InterPro"/>
</dbReference>
<proteinExistence type="inferred from homology"/>
<dbReference type="RefSeq" id="WP_146306027.1">
    <property type="nucleotide sequence ID" value="NZ_VOHS01000015.1"/>
</dbReference>
<dbReference type="PANTHER" id="PTHR42784">
    <property type="entry name" value="PYRANOSE 2-OXIDASE"/>
    <property type="match status" value="1"/>
</dbReference>
<evidence type="ECO:0000259" key="7">
    <source>
        <dbReference type="Pfam" id="PF05199"/>
    </source>
</evidence>
<evidence type="ECO:0000256" key="4">
    <source>
        <dbReference type="ARBA" id="ARBA00022827"/>
    </source>
</evidence>
<reference evidence="8 9" key="1">
    <citation type="submission" date="2019-08" db="EMBL/GenBank/DDBJ databases">
        <title>Whole genome sequencing of chitin degrading bacteria Chitinophaga pinensis YS16.</title>
        <authorList>
            <person name="Singh R.P."/>
            <person name="Manchanda G."/>
            <person name="Maurya I.K."/>
            <person name="Joshi N.K."/>
            <person name="Srivastava A.K."/>
        </authorList>
    </citation>
    <scope>NUCLEOTIDE SEQUENCE [LARGE SCALE GENOMIC DNA]</scope>
    <source>
        <strain evidence="8 9">YS-16</strain>
    </source>
</reference>
<dbReference type="Pfam" id="PF05199">
    <property type="entry name" value="GMC_oxred_C"/>
    <property type="match status" value="1"/>
</dbReference>
<dbReference type="Gene3D" id="3.50.50.60">
    <property type="entry name" value="FAD/NAD(P)-binding domain"/>
    <property type="match status" value="2"/>
</dbReference>
<dbReference type="InterPro" id="IPR036188">
    <property type="entry name" value="FAD/NAD-bd_sf"/>
</dbReference>
<organism evidence="8 9">
    <name type="scientific">Chitinophaga pinensis</name>
    <dbReference type="NCBI Taxonomy" id="79329"/>
    <lineage>
        <taxon>Bacteria</taxon>
        <taxon>Pseudomonadati</taxon>
        <taxon>Bacteroidota</taxon>
        <taxon>Chitinophagia</taxon>
        <taxon>Chitinophagales</taxon>
        <taxon>Chitinophagaceae</taxon>
        <taxon>Chitinophaga</taxon>
    </lineage>
</organism>
<evidence type="ECO:0000256" key="2">
    <source>
        <dbReference type="ARBA" id="ARBA00010790"/>
    </source>
</evidence>
<name>A0A5C6LSM3_9BACT</name>
<dbReference type="SUPFAM" id="SSF51905">
    <property type="entry name" value="FAD/NAD(P)-binding domain"/>
    <property type="match status" value="1"/>
</dbReference>
<keyword evidence="4" id="KW-0274">FAD</keyword>
<evidence type="ECO:0000256" key="5">
    <source>
        <dbReference type="ARBA" id="ARBA00023002"/>
    </source>
</evidence>
<sequence length="565" mass="63243">MHLNIRAEKENTYDAIVVGSGISGGWAAKELCEKGLKTLVLERGRNVEHIKDYTTAMKAPWEFPHRLSGTLEQKENYPIQSQCYAFDESSRQYWVNDKENPYNQIKPFNWLRGYHVGGRSLMWGRQVYRWSDIDFGANAKDGFGVDWPIRYKDIESWYDYVETYIGISGQAEGLPQLPDGKFMKAMEMNCLEKHVAARIKERYDDRIMTIGRVAHVTEKHNDRGPCQYRNLCHRGCPFTGYFSSNGVTLPAAAKTGNLTLRPDSIVLEVIYDDQKGKATGVKILDAHSMQTVEYYADIIFLNASTLGTASILLNSVSSRFPNGFGNDSEQVGHNLMDHHYGVGAGGEFDGFQDQYYSSGRRPNGIYIPRFRNINTATTQKDYVRGFGYQGGAERGRGVSFDGVGASLKESLSEPGNWSFGIGSWGEHLPYYENKVTLNKDKKDKYGLPTLDIDCEFKENELAMRKDMAASAKEMLEAAGLKNVGTYDSMPPPGHCIHEMGTARMGRDPKTSVLNGWNQVHAAKNVFITDGACMTSSACQNPSITYMALTARACDYAVKELKKGNL</sequence>
<feature type="domain" description="Glucose-methanol-choline oxidoreductase N-terminal" evidence="6">
    <location>
        <begin position="107"/>
        <end position="338"/>
    </location>
</feature>
<dbReference type="InterPro" id="IPR051473">
    <property type="entry name" value="P2Ox-like"/>
</dbReference>
<comment type="similarity">
    <text evidence="2">Belongs to the GMC oxidoreductase family.</text>
</comment>
<evidence type="ECO:0000256" key="3">
    <source>
        <dbReference type="ARBA" id="ARBA00022630"/>
    </source>
</evidence>
<keyword evidence="9" id="KW-1185">Reference proteome</keyword>
<protein>
    <submittedName>
        <fullName evidence="8">GMC family oxidoreductase</fullName>
    </submittedName>
</protein>
<feature type="domain" description="Glucose-methanol-choline oxidoreductase C-terminal" evidence="7">
    <location>
        <begin position="429"/>
        <end position="548"/>
    </location>
</feature>
<keyword evidence="3" id="KW-0285">Flavoprotein</keyword>
<dbReference type="EMBL" id="VOHS01000015">
    <property type="protein sequence ID" value="TWV99459.1"/>
    <property type="molecule type" value="Genomic_DNA"/>
</dbReference>
<evidence type="ECO:0000313" key="9">
    <source>
        <dbReference type="Proteomes" id="UP000318815"/>
    </source>
</evidence>
<accession>A0A5C6LSM3</accession>
<comment type="caution">
    <text evidence="8">The sequence shown here is derived from an EMBL/GenBank/DDBJ whole genome shotgun (WGS) entry which is preliminary data.</text>
</comment>
<evidence type="ECO:0000313" key="8">
    <source>
        <dbReference type="EMBL" id="TWV99459.1"/>
    </source>
</evidence>
<dbReference type="OrthoDB" id="9787779at2"/>